<dbReference type="EMBL" id="JAULSW010000004">
    <property type="protein sequence ID" value="KAK3385857.1"/>
    <property type="molecule type" value="Genomic_DNA"/>
</dbReference>
<evidence type="ECO:0000313" key="2">
    <source>
        <dbReference type="EMBL" id="KAK3385857.1"/>
    </source>
</evidence>
<gene>
    <name evidence="2" type="ORF">B0H63DRAFT_544332</name>
</gene>
<keyword evidence="3" id="KW-1185">Reference proteome</keyword>
<reference evidence="2" key="2">
    <citation type="submission" date="2023-06" db="EMBL/GenBank/DDBJ databases">
        <authorList>
            <consortium name="Lawrence Berkeley National Laboratory"/>
            <person name="Haridas S."/>
            <person name="Hensen N."/>
            <person name="Bonometti L."/>
            <person name="Westerberg I."/>
            <person name="Brannstrom I.O."/>
            <person name="Guillou S."/>
            <person name="Cros-Aarteil S."/>
            <person name="Calhoun S."/>
            <person name="Kuo A."/>
            <person name="Mondo S."/>
            <person name="Pangilinan J."/>
            <person name="Riley R."/>
            <person name="LaButti K."/>
            <person name="Andreopoulos B."/>
            <person name="Lipzen A."/>
            <person name="Chen C."/>
            <person name="Yanf M."/>
            <person name="Daum C."/>
            <person name="Ng V."/>
            <person name="Clum A."/>
            <person name="Steindorff A."/>
            <person name="Ohm R."/>
            <person name="Martin F."/>
            <person name="Silar P."/>
            <person name="Natvig D."/>
            <person name="Lalanne C."/>
            <person name="Gautier V."/>
            <person name="Ament-velasquez S.L."/>
            <person name="Kruys A."/>
            <person name="Hutchinson M.I."/>
            <person name="Powell A.J."/>
            <person name="Barry K."/>
            <person name="Miller A.N."/>
            <person name="Grigoriev I.V."/>
            <person name="Debuchy R."/>
            <person name="Gladieux P."/>
            <person name="Thoren M.H."/>
            <person name="Johannesson H."/>
        </authorList>
    </citation>
    <scope>NUCLEOTIDE SEQUENCE</scope>
    <source>
        <strain evidence="2">CBS 232.78</strain>
    </source>
</reference>
<proteinExistence type="predicted"/>
<keyword evidence="1" id="KW-0732">Signal</keyword>
<evidence type="ECO:0000313" key="3">
    <source>
        <dbReference type="Proteomes" id="UP001285441"/>
    </source>
</evidence>
<dbReference type="AlphaFoldDB" id="A0AAE0NQI2"/>
<name>A0AAE0NQI2_9PEZI</name>
<protein>
    <recommendedName>
        <fullName evidence="4">NACHT-NTPase and P-loop NTPases N-terminal domain-containing protein</fullName>
    </recommendedName>
</protein>
<feature type="chain" id="PRO_5042178408" description="NACHT-NTPase and P-loop NTPases N-terminal domain-containing protein" evidence="1">
    <location>
        <begin position="22"/>
        <end position="492"/>
    </location>
</feature>
<dbReference type="Proteomes" id="UP001285441">
    <property type="component" value="Unassembled WGS sequence"/>
</dbReference>
<accession>A0AAE0NQI2</accession>
<feature type="signal peptide" evidence="1">
    <location>
        <begin position="1"/>
        <end position="21"/>
    </location>
</feature>
<evidence type="ECO:0000256" key="1">
    <source>
        <dbReference type="SAM" id="SignalP"/>
    </source>
</evidence>
<evidence type="ECO:0008006" key="4">
    <source>
        <dbReference type="Google" id="ProtNLM"/>
    </source>
</evidence>
<organism evidence="2 3">
    <name type="scientific">Podospora didyma</name>
    <dbReference type="NCBI Taxonomy" id="330526"/>
    <lineage>
        <taxon>Eukaryota</taxon>
        <taxon>Fungi</taxon>
        <taxon>Dikarya</taxon>
        <taxon>Ascomycota</taxon>
        <taxon>Pezizomycotina</taxon>
        <taxon>Sordariomycetes</taxon>
        <taxon>Sordariomycetidae</taxon>
        <taxon>Sordariales</taxon>
        <taxon>Podosporaceae</taxon>
        <taxon>Podospora</taxon>
    </lineage>
</organism>
<sequence length="492" mass="55875">MATLGFPEILTIIGLVGQVVGSADRVAEIFGSIQNTPKQLRRLHLSIRQLQRNFDELRQACQLQWQLENGQQSPGDMDGCPVSSFMDSETIKSTLENGRILYSDCQATLRQGPWRNVILTIRRSRQINEYQKEIEHLQSCFFQPVWSQLTYARLVALSAHRVSMPAIPIPAIEIEMLAAKAMHQPAAELAVPGNAQGVRVHELPVPAPQLHESFRTIFGLAVHDHPELAIPVEWSHIPLEPLQVTIHLEAPNVPEYHQTLELTEVHIMFRTPTIRILHFRDRAGTTRVKHVLPIGKTSIAWTSTRESHSATTRNSHWATFYGKHYITIIDTEGEHHLYSVDKPRYSFPRSNVRRRFQDIARERTLVAEFMAVSVTASRLSTGDKSVAQSEVVRLWRRERGWLELSHVTMSVLASSLHDGKTHEEWDLHEFAHTARHCVEGVFRRPSRSVELRCLSISSKLGSLTIRLESVQGEQNFAEFIILAPASAFINPK</sequence>
<comment type="caution">
    <text evidence="2">The sequence shown here is derived from an EMBL/GenBank/DDBJ whole genome shotgun (WGS) entry which is preliminary data.</text>
</comment>
<reference evidence="2" key="1">
    <citation type="journal article" date="2023" name="Mol. Phylogenet. Evol.">
        <title>Genome-scale phylogeny and comparative genomics of the fungal order Sordariales.</title>
        <authorList>
            <person name="Hensen N."/>
            <person name="Bonometti L."/>
            <person name="Westerberg I."/>
            <person name="Brannstrom I.O."/>
            <person name="Guillou S."/>
            <person name="Cros-Aarteil S."/>
            <person name="Calhoun S."/>
            <person name="Haridas S."/>
            <person name="Kuo A."/>
            <person name="Mondo S."/>
            <person name="Pangilinan J."/>
            <person name="Riley R."/>
            <person name="LaButti K."/>
            <person name="Andreopoulos B."/>
            <person name="Lipzen A."/>
            <person name="Chen C."/>
            <person name="Yan M."/>
            <person name="Daum C."/>
            <person name="Ng V."/>
            <person name="Clum A."/>
            <person name="Steindorff A."/>
            <person name="Ohm R.A."/>
            <person name="Martin F."/>
            <person name="Silar P."/>
            <person name="Natvig D.O."/>
            <person name="Lalanne C."/>
            <person name="Gautier V."/>
            <person name="Ament-Velasquez S.L."/>
            <person name="Kruys A."/>
            <person name="Hutchinson M.I."/>
            <person name="Powell A.J."/>
            <person name="Barry K."/>
            <person name="Miller A.N."/>
            <person name="Grigoriev I.V."/>
            <person name="Debuchy R."/>
            <person name="Gladieux P."/>
            <person name="Hiltunen Thoren M."/>
            <person name="Johannesson H."/>
        </authorList>
    </citation>
    <scope>NUCLEOTIDE SEQUENCE</scope>
    <source>
        <strain evidence="2">CBS 232.78</strain>
    </source>
</reference>